<evidence type="ECO:0000256" key="1">
    <source>
        <dbReference type="SAM" id="SignalP"/>
    </source>
</evidence>
<feature type="chain" id="PRO_5002434006" evidence="1">
    <location>
        <begin position="20"/>
        <end position="33"/>
    </location>
</feature>
<reference evidence="2" key="1">
    <citation type="submission" date="2014-11" db="EMBL/GenBank/DDBJ databases">
        <authorList>
            <person name="Amaro Gonzalez C."/>
        </authorList>
    </citation>
    <scope>NUCLEOTIDE SEQUENCE</scope>
</reference>
<accession>A0A0E9W3E7</accession>
<sequence>MGGVCMVLLVVFRCTACEACYSFQEERIGGFAV</sequence>
<keyword evidence="1" id="KW-0732">Signal</keyword>
<reference evidence="2" key="2">
    <citation type="journal article" date="2015" name="Fish Shellfish Immunol.">
        <title>Early steps in the European eel (Anguilla anguilla)-Vibrio vulnificus interaction in the gills: Role of the RtxA13 toxin.</title>
        <authorList>
            <person name="Callol A."/>
            <person name="Pajuelo D."/>
            <person name="Ebbesson L."/>
            <person name="Teles M."/>
            <person name="MacKenzie S."/>
            <person name="Amaro C."/>
        </authorList>
    </citation>
    <scope>NUCLEOTIDE SEQUENCE</scope>
</reference>
<dbReference type="EMBL" id="GBXM01023710">
    <property type="protein sequence ID" value="JAH84867.1"/>
    <property type="molecule type" value="Transcribed_RNA"/>
</dbReference>
<dbReference type="AlphaFoldDB" id="A0A0E9W3E7"/>
<feature type="signal peptide" evidence="1">
    <location>
        <begin position="1"/>
        <end position="19"/>
    </location>
</feature>
<protein>
    <submittedName>
        <fullName evidence="2">Uncharacterized protein</fullName>
    </submittedName>
</protein>
<evidence type="ECO:0000313" key="2">
    <source>
        <dbReference type="EMBL" id="JAH84867.1"/>
    </source>
</evidence>
<proteinExistence type="predicted"/>
<name>A0A0E9W3E7_ANGAN</name>
<organism evidence="2">
    <name type="scientific">Anguilla anguilla</name>
    <name type="common">European freshwater eel</name>
    <name type="synonym">Muraena anguilla</name>
    <dbReference type="NCBI Taxonomy" id="7936"/>
    <lineage>
        <taxon>Eukaryota</taxon>
        <taxon>Metazoa</taxon>
        <taxon>Chordata</taxon>
        <taxon>Craniata</taxon>
        <taxon>Vertebrata</taxon>
        <taxon>Euteleostomi</taxon>
        <taxon>Actinopterygii</taxon>
        <taxon>Neopterygii</taxon>
        <taxon>Teleostei</taxon>
        <taxon>Anguilliformes</taxon>
        <taxon>Anguillidae</taxon>
        <taxon>Anguilla</taxon>
    </lineage>
</organism>